<feature type="region of interest" description="Disordered" evidence="2">
    <location>
        <begin position="489"/>
        <end position="509"/>
    </location>
</feature>
<feature type="region of interest" description="Disordered" evidence="2">
    <location>
        <begin position="174"/>
        <end position="214"/>
    </location>
</feature>
<feature type="region of interest" description="Disordered" evidence="2">
    <location>
        <begin position="63"/>
        <end position="84"/>
    </location>
</feature>
<dbReference type="OrthoDB" id="9451547at2759"/>
<feature type="compositionally biased region" description="Low complexity" evidence="2">
    <location>
        <begin position="63"/>
        <end position="80"/>
    </location>
</feature>
<feature type="compositionally biased region" description="Polar residues" evidence="2">
    <location>
        <begin position="348"/>
        <end position="362"/>
    </location>
</feature>
<accession>A0A1X2G3Q4</accession>
<dbReference type="PANTHER" id="PTHR32123:SF9">
    <property type="entry name" value="PROTEIN SPINDLY"/>
    <property type="match status" value="1"/>
</dbReference>
<dbReference type="PANTHER" id="PTHR32123">
    <property type="entry name" value="BICD FAMILY-LIKE CARGO ADAPTER"/>
    <property type="match status" value="1"/>
</dbReference>
<protein>
    <submittedName>
        <fullName evidence="3">Uncharacterized protein</fullName>
    </submittedName>
</protein>
<evidence type="ECO:0000256" key="2">
    <source>
        <dbReference type="SAM" id="MobiDB-lite"/>
    </source>
</evidence>
<feature type="region of interest" description="Disordered" evidence="2">
    <location>
        <begin position="433"/>
        <end position="465"/>
    </location>
</feature>
<evidence type="ECO:0000256" key="1">
    <source>
        <dbReference type="ARBA" id="ARBA00023054"/>
    </source>
</evidence>
<keyword evidence="1" id="KW-0175">Coiled coil</keyword>
<organism evidence="3 4">
    <name type="scientific">Hesseltinella vesiculosa</name>
    <dbReference type="NCBI Taxonomy" id="101127"/>
    <lineage>
        <taxon>Eukaryota</taxon>
        <taxon>Fungi</taxon>
        <taxon>Fungi incertae sedis</taxon>
        <taxon>Mucoromycota</taxon>
        <taxon>Mucoromycotina</taxon>
        <taxon>Mucoromycetes</taxon>
        <taxon>Mucorales</taxon>
        <taxon>Cunninghamellaceae</taxon>
        <taxon>Hesseltinella</taxon>
    </lineage>
</organism>
<evidence type="ECO:0000313" key="3">
    <source>
        <dbReference type="EMBL" id="ORX44026.1"/>
    </source>
</evidence>
<evidence type="ECO:0000313" key="4">
    <source>
        <dbReference type="Proteomes" id="UP000242146"/>
    </source>
</evidence>
<reference evidence="3 4" key="1">
    <citation type="submission" date="2016-07" db="EMBL/GenBank/DDBJ databases">
        <title>Pervasive Adenine N6-methylation of Active Genes in Fungi.</title>
        <authorList>
            <consortium name="DOE Joint Genome Institute"/>
            <person name="Mondo S.J."/>
            <person name="Dannebaum R.O."/>
            <person name="Kuo R.C."/>
            <person name="Labutti K."/>
            <person name="Haridas S."/>
            <person name="Kuo A."/>
            <person name="Salamov A."/>
            <person name="Ahrendt S.R."/>
            <person name="Lipzen A."/>
            <person name="Sullivan W."/>
            <person name="Andreopoulos W.B."/>
            <person name="Clum A."/>
            <person name="Lindquist E."/>
            <person name="Daum C."/>
            <person name="Ramamoorthy G.K."/>
            <person name="Gryganskyi A."/>
            <person name="Culley D."/>
            <person name="Magnuson J.K."/>
            <person name="James T.Y."/>
            <person name="O'Malley M.A."/>
            <person name="Stajich J.E."/>
            <person name="Spatafora J.W."/>
            <person name="Visel A."/>
            <person name="Grigoriev I.V."/>
        </authorList>
    </citation>
    <scope>NUCLEOTIDE SEQUENCE [LARGE SCALE GENOMIC DNA]</scope>
    <source>
        <strain evidence="3 4">NRRL 3301</strain>
    </source>
</reference>
<comment type="caution">
    <text evidence="3">The sequence shown here is derived from an EMBL/GenBank/DDBJ whole genome shotgun (WGS) entry which is preliminary data.</text>
</comment>
<feature type="compositionally biased region" description="Basic and acidic residues" evidence="2">
    <location>
        <begin position="181"/>
        <end position="194"/>
    </location>
</feature>
<dbReference type="AlphaFoldDB" id="A0A1X2G3Q4"/>
<dbReference type="Proteomes" id="UP000242146">
    <property type="component" value="Unassembled WGS sequence"/>
</dbReference>
<name>A0A1X2G3Q4_9FUNG</name>
<feature type="region of interest" description="Disordered" evidence="2">
    <location>
        <begin position="346"/>
        <end position="377"/>
    </location>
</feature>
<feature type="compositionally biased region" description="Low complexity" evidence="2">
    <location>
        <begin position="445"/>
        <end position="459"/>
    </location>
</feature>
<dbReference type="STRING" id="101127.A0A1X2G3Q4"/>
<proteinExistence type="predicted"/>
<dbReference type="EMBL" id="MCGT01000051">
    <property type="protein sequence ID" value="ORX44026.1"/>
    <property type="molecule type" value="Genomic_DNA"/>
</dbReference>
<keyword evidence="4" id="KW-1185">Reference proteome</keyword>
<feature type="compositionally biased region" description="Polar residues" evidence="2">
    <location>
        <begin position="197"/>
        <end position="206"/>
    </location>
</feature>
<sequence length="557" mass="62490">MSSMSWLAEKSSAELIPLLKNAYHNLKDKERDLLLAAEIGKSLLENNIAMKQRYEQLLTHSRAPLPDALPTPSSSLLTSHTADDDASLQEFNSDQDDEDDDDTMGFVSSQSTREAMIEVLESRNKELTAQLDSLMDEQSVMNKNKVRQHRALEDEIQHLTSTLDMATHKIQELEAMNGRSHPLDRSKKRTDAGRTRASPNSSSARSYDTDDDDDDDVDTLLTKIDRLQSENNLASKSKQELETKLASTLQDLCQLKSQFDQFQFTRDDHEQLKTAYERQFRHIDELNATVEEHRSLLQRLKDQGVVIHSANTTPAPSCAGDDIHTVMGDRCRQTLLAELENEWRKQQPALTASTSTPTHRPQSSSASSSSSRKKSTSVLPMSLSHLSLQDLPSWTQAASVADFETMLARAAGVDQQSLDEAIQFVNRLETSLMTPDPYSDDADDATSSSTATHPHSTTSQDDDHDHYSDLVNALDLPRDQLYPNMSLLPPRTPQGWVTRPSPCTDLTTTPRSFTGRIQSTARNLFRAVWRWCRFAIVLTTAVLISVWNGPDHMLLQN</sequence>
<gene>
    <name evidence="3" type="ORF">DM01DRAFT_1364821</name>
</gene>
<dbReference type="InterPro" id="IPR051149">
    <property type="entry name" value="Spindly/BICDR_Dynein_Adapter"/>
</dbReference>